<dbReference type="Proteomes" id="UP001324427">
    <property type="component" value="Unassembled WGS sequence"/>
</dbReference>
<accession>A0AAV9JX46</accession>
<keyword evidence="3" id="KW-1185">Reference proteome</keyword>
<name>A0AAV9JX46_9PEZI</name>
<feature type="compositionally biased region" description="Basic and acidic residues" evidence="1">
    <location>
        <begin position="1"/>
        <end position="17"/>
    </location>
</feature>
<feature type="region of interest" description="Disordered" evidence="1">
    <location>
        <begin position="1"/>
        <end position="66"/>
    </location>
</feature>
<proteinExistence type="predicted"/>
<evidence type="ECO:0000313" key="2">
    <source>
        <dbReference type="EMBL" id="KAK4550198.1"/>
    </source>
</evidence>
<gene>
    <name evidence="2" type="ORF">LTR36_003165</name>
</gene>
<feature type="region of interest" description="Disordered" evidence="1">
    <location>
        <begin position="128"/>
        <end position="171"/>
    </location>
</feature>
<evidence type="ECO:0000256" key="1">
    <source>
        <dbReference type="SAM" id="MobiDB-lite"/>
    </source>
</evidence>
<dbReference type="AlphaFoldDB" id="A0AAV9JX46"/>
<sequence length="171" mass="17767">MEGVEQEGRKARKRAPDDVGTPEKGGGLRESGIIEPAPFPPGSTALGAFDPPGAGNHDGTRVVEPWPLAPTDLASDAHKALPNSDPSTTGHNAGLFCRACGHAITDALAVTEGEKTCYEGVALRGSHTWDGEDGLEQRQRRASSEARQCGPVGKAPASVRPGKRSGGPLER</sequence>
<feature type="compositionally biased region" description="Basic and acidic residues" evidence="1">
    <location>
        <begin position="128"/>
        <end position="144"/>
    </location>
</feature>
<protein>
    <submittedName>
        <fullName evidence="2">Uncharacterized protein</fullName>
    </submittedName>
</protein>
<organism evidence="2 3">
    <name type="scientific">Oleoguttula mirabilis</name>
    <dbReference type="NCBI Taxonomy" id="1507867"/>
    <lineage>
        <taxon>Eukaryota</taxon>
        <taxon>Fungi</taxon>
        <taxon>Dikarya</taxon>
        <taxon>Ascomycota</taxon>
        <taxon>Pezizomycotina</taxon>
        <taxon>Dothideomycetes</taxon>
        <taxon>Dothideomycetidae</taxon>
        <taxon>Mycosphaerellales</taxon>
        <taxon>Teratosphaeriaceae</taxon>
        <taxon>Oleoguttula</taxon>
    </lineage>
</organism>
<evidence type="ECO:0000313" key="3">
    <source>
        <dbReference type="Proteomes" id="UP001324427"/>
    </source>
</evidence>
<dbReference type="EMBL" id="JAVFHQ010000002">
    <property type="protein sequence ID" value="KAK4550198.1"/>
    <property type="molecule type" value="Genomic_DNA"/>
</dbReference>
<comment type="caution">
    <text evidence="2">The sequence shown here is derived from an EMBL/GenBank/DDBJ whole genome shotgun (WGS) entry which is preliminary data.</text>
</comment>
<reference evidence="2 3" key="1">
    <citation type="submission" date="2021-11" db="EMBL/GenBank/DDBJ databases">
        <title>Black yeast isolated from Biological Soil Crust.</title>
        <authorList>
            <person name="Kurbessoian T."/>
        </authorList>
    </citation>
    <scope>NUCLEOTIDE SEQUENCE [LARGE SCALE GENOMIC DNA]</scope>
    <source>
        <strain evidence="2 3">CCFEE 5522</strain>
    </source>
</reference>